<keyword evidence="3" id="KW-1185">Reference proteome</keyword>
<feature type="region of interest" description="Disordered" evidence="1">
    <location>
        <begin position="171"/>
        <end position="225"/>
    </location>
</feature>
<dbReference type="EMBL" id="JAPQKO010000001">
    <property type="protein sequence ID" value="KAJ5184185.1"/>
    <property type="molecule type" value="Genomic_DNA"/>
</dbReference>
<evidence type="ECO:0000313" key="2">
    <source>
        <dbReference type="EMBL" id="KAJ5184185.1"/>
    </source>
</evidence>
<evidence type="ECO:0000313" key="3">
    <source>
        <dbReference type="Proteomes" id="UP001146351"/>
    </source>
</evidence>
<gene>
    <name evidence="2" type="ORF">N7492_001801</name>
</gene>
<sequence>MESHTTQFRGSFASPPTEHLEGFPPAVYDTSDDLQLGTKANPIVIDETSPPDSIPDVIATYIDGDHGFDDTGHLCSDAETEIIASPAFWDAFLDENFSHGDEVHIASLSASAQSNPTRSHSEAIQDVGIPTVAQVDDPVQGAPESSSYESDHCSGWVDGKHEKGAEHQIAQVSQEDPPQEPKDPTPACGNTASSATGFETTQEAKPASCNQPWRKRKLSHDEGMLASLRRSERLIKRARSC</sequence>
<evidence type="ECO:0000256" key="1">
    <source>
        <dbReference type="SAM" id="MobiDB-lite"/>
    </source>
</evidence>
<name>A0A9W9IWF4_9EURO</name>
<reference evidence="2" key="1">
    <citation type="submission" date="2022-11" db="EMBL/GenBank/DDBJ databases">
        <authorList>
            <person name="Petersen C."/>
        </authorList>
    </citation>
    <scope>NUCLEOTIDE SEQUENCE</scope>
    <source>
        <strain evidence="2">IBT 21917</strain>
    </source>
</reference>
<feature type="region of interest" description="Disordered" evidence="1">
    <location>
        <begin position="1"/>
        <end position="30"/>
    </location>
</feature>
<organism evidence="2 3">
    <name type="scientific">Penicillium capsulatum</name>
    <dbReference type="NCBI Taxonomy" id="69766"/>
    <lineage>
        <taxon>Eukaryota</taxon>
        <taxon>Fungi</taxon>
        <taxon>Dikarya</taxon>
        <taxon>Ascomycota</taxon>
        <taxon>Pezizomycotina</taxon>
        <taxon>Eurotiomycetes</taxon>
        <taxon>Eurotiomycetidae</taxon>
        <taxon>Eurotiales</taxon>
        <taxon>Aspergillaceae</taxon>
        <taxon>Penicillium</taxon>
    </lineage>
</organism>
<comment type="caution">
    <text evidence="2">The sequence shown here is derived from an EMBL/GenBank/DDBJ whole genome shotgun (WGS) entry which is preliminary data.</text>
</comment>
<protein>
    <submittedName>
        <fullName evidence="2">Uncharacterized protein</fullName>
    </submittedName>
</protein>
<accession>A0A9W9IWF4</accession>
<dbReference type="Proteomes" id="UP001146351">
    <property type="component" value="Unassembled WGS sequence"/>
</dbReference>
<dbReference type="OrthoDB" id="4360356at2759"/>
<reference evidence="2" key="2">
    <citation type="journal article" date="2023" name="IMA Fungus">
        <title>Comparative genomic study of the Penicillium genus elucidates a diverse pangenome and 15 lateral gene transfer events.</title>
        <authorList>
            <person name="Petersen C."/>
            <person name="Sorensen T."/>
            <person name="Nielsen M.R."/>
            <person name="Sondergaard T.E."/>
            <person name="Sorensen J.L."/>
            <person name="Fitzpatrick D.A."/>
            <person name="Frisvad J.C."/>
            <person name="Nielsen K.L."/>
        </authorList>
    </citation>
    <scope>NUCLEOTIDE SEQUENCE</scope>
    <source>
        <strain evidence="2">IBT 21917</strain>
    </source>
</reference>
<feature type="region of interest" description="Disordered" evidence="1">
    <location>
        <begin position="136"/>
        <end position="159"/>
    </location>
</feature>
<proteinExistence type="predicted"/>
<dbReference type="AlphaFoldDB" id="A0A9W9IWF4"/>
<feature type="compositionally biased region" description="Polar residues" evidence="1">
    <location>
        <begin position="188"/>
        <end position="211"/>
    </location>
</feature>